<dbReference type="PANTHER" id="PTHR24221">
    <property type="entry name" value="ATP-BINDING CASSETTE SUB-FAMILY B"/>
    <property type="match status" value="1"/>
</dbReference>
<dbReference type="KEGG" id="manr:MPAN_001140"/>
<dbReference type="Pfam" id="PF00005">
    <property type="entry name" value="ABC_tran"/>
    <property type="match status" value="1"/>
</dbReference>
<keyword evidence="5 8" id="KW-0067">ATP-binding</keyword>
<comment type="subcellular location">
    <subcellularLocation>
        <location evidence="1">Cell membrane</location>
        <topology evidence="1">Multi-pass membrane protein</topology>
    </subcellularLocation>
</comment>
<keyword evidence="4" id="KW-0547">Nucleotide-binding</keyword>
<evidence type="ECO:0000313" key="9">
    <source>
        <dbReference type="Proteomes" id="UP000620133"/>
    </source>
</evidence>
<evidence type="ECO:0000256" key="2">
    <source>
        <dbReference type="ARBA" id="ARBA00005417"/>
    </source>
</evidence>
<evidence type="ECO:0000256" key="7">
    <source>
        <dbReference type="ARBA" id="ARBA00023136"/>
    </source>
</evidence>
<keyword evidence="9" id="KW-1185">Reference proteome</keyword>
<dbReference type="GO" id="GO:0140359">
    <property type="term" value="F:ABC-type transporter activity"/>
    <property type="evidence" value="ECO:0007669"/>
    <property type="project" value="InterPro"/>
</dbReference>
<dbReference type="GO" id="GO:0005886">
    <property type="term" value="C:plasma membrane"/>
    <property type="evidence" value="ECO:0007669"/>
    <property type="project" value="UniProtKB-SubCell"/>
</dbReference>
<dbReference type="PROSITE" id="PS50929">
    <property type="entry name" value="ABC_TM1F"/>
    <property type="match status" value="1"/>
</dbReference>
<dbReference type="PROSITE" id="PS00211">
    <property type="entry name" value="ABC_TRANSPORTER_1"/>
    <property type="match status" value="1"/>
</dbReference>
<proteinExistence type="inferred from homology"/>
<evidence type="ECO:0000256" key="6">
    <source>
        <dbReference type="ARBA" id="ARBA00022989"/>
    </source>
</evidence>
<reference evidence="8" key="1">
    <citation type="submission" date="2021-01" db="EMBL/GenBank/DDBJ databases">
        <title>Draft genome sequence of Acholeplasmataceae bacterium strain Mahy22.</title>
        <authorList>
            <person name="Watanabe M."/>
            <person name="Kojima H."/>
            <person name="Fukui M."/>
        </authorList>
    </citation>
    <scope>NUCLEOTIDE SEQUENCE</scope>
    <source>
        <strain evidence="8">Mahy22</strain>
    </source>
</reference>
<dbReference type="InterPro" id="IPR027417">
    <property type="entry name" value="P-loop_NTPase"/>
</dbReference>
<dbReference type="GO" id="GO:0005524">
    <property type="term" value="F:ATP binding"/>
    <property type="evidence" value="ECO:0007669"/>
    <property type="project" value="UniProtKB-KW"/>
</dbReference>
<accession>A0A7U9XVE7</accession>
<organism evidence="8 9">
    <name type="scientific">Mariniplasma anaerobium</name>
    <dbReference type="NCBI Taxonomy" id="2735436"/>
    <lineage>
        <taxon>Bacteria</taxon>
        <taxon>Bacillati</taxon>
        <taxon>Mycoplasmatota</taxon>
        <taxon>Mollicutes</taxon>
        <taxon>Acholeplasmatales</taxon>
        <taxon>Acholeplasmataceae</taxon>
        <taxon>Mariniplasma</taxon>
    </lineage>
</organism>
<evidence type="ECO:0000256" key="1">
    <source>
        <dbReference type="ARBA" id="ARBA00004651"/>
    </source>
</evidence>
<evidence type="ECO:0000313" key="8">
    <source>
        <dbReference type="EMBL" id="BCR35221.1"/>
    </source>
</evidence>
<dbReference type="InterPro" id="IPR011527">
    <property type="entry name" value="ABC1_TM_dom"/>
</dbReference>
<dbReference type="GO" id="GO:0016887">
    <property type="term" value="F:ATP hydrolysis activity"/>
    <property type="evidence" value="ECO:0007669"/>
    <property type="project" value="InterPro"/>
</dbReference>
<dbReference type="Proteomes" id="UP000620133">
    <property type="component" value="Chromosome"/>
</dbReference>
<dbReference type="InterPro" id="IPR036640">
    <property type="entry name" value="ABC1_TM_sf"/>
</dbReference>
<dbReference type="Gene3D" id="3.40.50.300">
    <property type="entry name" value="P-loop containing nucleotide triphosphate hydrolases"/>
    <property type="match status" value="1"/>
</dbReference>
<keyword evidence="7" id="KW-0472">Membrane</keyword>
<dbReference type="SUPFAM" id="SSF52540">
    <property type="entry name" value="P-loop containing nucleoside triphosphate hydrolases"/>
    <property type="match status" value="1"/>
</dbReference>
<dbReference type="EMBL" id="AP024412">
    <property type="protein sequence ID" value="BCR35221.1"/>
    <property type="molecule type" value="Genomic_DNA"/>
</dbReference>
<evidence type="ECO:0000256" key="3">
    <source>
        <dbReference type="ARBA" id="ARBA00022692"/>
    </source>
</evidence>
<name>A0A7U9XVE7_9MOLU</name>
<dbReference type="SMART" id="SM00382">
    <property type="entry name" value="AAA"/>
    <property type="match status" value="1"/>
</dbReference>
<dbReference type="InterPro" id="IPR039421">
    <property type="entry name" value="Type_1_exporter"/>
</dbReference>
<dbReference type="InterPro" id="IPR003593">
    <property type="entry name" value="AAA+_ATPase"/>
</dbReference>
<dbReference type="PANTHER" id="PTHR24221:SF654">
    <property type="entry name" value="ATP-BINDING CASSETTE SUB-FAMILY B MEMBER 6"/>
    <property type="match status" value="1"/>
</dbReference>
<dbReference type="InterPro" id="IPR017871">
    <property type="entry name" value="ABC_transporter-like_CS"/>
</dbReference>
<dbReference type="PROSITE" id="PS50893">
    <property type="entry name" value="ABC_TRANSPORTER_2"/>
    <property type="match status" value="1"/>
</dbReference>
<evidence type="ECO:0000256" key="4">
    <source>
        <dbReference type="ARBA" id="ARBA00022741"/>
    </source>
</evidence>
<dbReference type="Gene3D" id="1.20.1560.10">
    <property type="entry name" value="ABC transporter type 1, transmembrane domain"/>
    <property type="match status" value="1"/>
</dbReference>
<comment type="similarity">
    <text evidence="2">Belongs to the ABC transporter superfamily.</text>
</comment>
<dbReference type="InterPro" id="IPR003439">
    <property type="entry name" value="ABC_transporter-like_ATP-bd"/>
</dbReference>
<sequence>MKTKYSIWEVFKFQIKGILEANKSFIFYIFIIYAFSAGILNVVTVLFPRYIIDAIVVQNINDLFLWIFIYGFSILVLMLLSTISQNIFSGNATAIKFLQARIFFKKYRHVSYRYLEDPTFQAKRSTALWASLGNNDSGYEGTLRSLFRLFPQILTVIGLTILLGLFRPIIVIVALLLSLLQYQFDLRGKKYKFEHRDELNELERKANYFFLTGHDFSFGKDIRINQIQEQFFANHKEKSNIFTSLFKKLNVMGFRFSIPGMFFITITNGLTYFLTANAYMSGEISIGEVSSIIWATLAITLGMQRMFTEIAKIKEDTSYTSEYMAFLENDDYFPKREGIEIELETLAIELVNVSFKYPNSDKFALKNISLKINSGDRLALVGINGSGKTTLVKLLCGFYEPTEGTILINGVDIKTIDLEYYRNKLAVIFQDVLVYAASILENIVGLSKDPIEHEKAMQALKLAGLYEKTKSFPKEEHQELLKVINPSGTDFSGGEKQKLSIARALYKEDTSLIILDEPTASLDAIAEKEIYDNFKTLINNRTALIISHRLASTRFCDNIVLFENGEILEYGTHESLMNKEKGTYRSMFLTQGKYYQKGALQNETI</sequence>
<dbReference type="RefSeq" id="WP_176239094.1">
    <property type="nucleotide sequence ID" value="NZ_AP024412.1"/>
</dbReference>
<protein>
    <submittedName>
        <fullName evidence="8">ABC transporter ATP-binding protein</fullName>
    </submittedName>
</protein>
<dbReference type="AlphaFoldDB" id="A0A7U9XVE7"/>
<dbReference type="SUPFAM" id="SSF90123">
    <property type="entry name" value="ABC transporter transmembrane region"/>
    <property type="match status" value="1"/>
</dbReference>
<keyword evidence="3" id="KW-0812">Transmembrane</keyword>
<evidence type="ECO:0000256" key="5">
    <source>
        <dbReference type="ARBA" id="ARBA00022840"/>
    </source>
</evidence>
<dbReference type="CDD" id="cd03228">
    <property type="entry name" value="ABCC_MRP_Like"/>
    <property type="match status" value="1"/>
</dbReference>
<dbReference type="GO" id="GO:0034040">
    <property type="term" value="F:ATPase-coupled lipid transmembrane transporter activity"/>
    <property type="evidence" value="ECO:0007669"/>
    <property type="project" value="TreeGrafter"/>
</dbReference>
<gene>
    <name evidence="8" type="ORF">MPAN_001140</name>
</gene>
<keyword evidence="6" id="KW-1133">Transmembrane helix</keyword>